<evidence type="ECO:0000256" key="6">
    <source>
        <dbReference type="ARBA" id="ARBA00022741"/>
    </source>
</evidence>
<evidence type="ECO:0000256" key="4">
    <source>
        <dbReference type="ARBA" id="ARBA00022555"/>
    </source>
</evidence>
<dbReference type="GO" id="GO:0006419">
    <property type="term" value="P:alanyl-tRNA aminoacylation"/>
    <property type="evidence" value="ECO:0007669"/>
    <property type="project" value="InterPro"/>
</dbReference>
<dbReference type="SUPFAM" id="SSF101353">
    <property type="entry name" value="Putative anticodon-binding domain of alanyl-tRNA synthetase (AlaRS)"/>
    <property type="match status" value="1"/>
</dbReference>
<dbReference type="EC" id="6.1.1.7" evidence="2"/>
<evidence type="ECO:0000259" key="12">
    <source>
        <dbReference type="PROSITE" id="PS50860"/>
    </source>
</evidence>
<organism evidence="13">
    <name type="scientific">Candidatus Organicella extenuata</name>
    <dbReference type="NCBI Taxonomy" id="2841811"/>
    <lineage>
        <taxon>Bacteria</taxon>
        <taxon>Pseudomonadati</taxon>
        <taxon>Verrucomicrobiota</taxon>
        <taxon>Candidatus Organicella</taxon>
    </lineage>
</organism>
<dbReference type="Proteomes" id="UP001238843">
    <property type="component" value="Chromosome"/>
</dbReference>
<dbReference type="Pfam" id="PF01411">
    <property type="entry name" value="tRNA-synt_2c"/>
    <property type="match status" value="1"/>
</dbReference>
<keyword evidence="6" id="KW-0547">Nucleotide-binding</keyword>
<dbReference type="GO" id="GO:0005524">
    <property type="term" value="F:ATP binding"/>
    <property type="evidence" value="ECO:0007669"/>
    <property type="project" value="UniProtKB-KW"/>
</dbReference>
<dbReference type="PANTHER" id="PTHR11777:SF9">
    <property type="entry name" value="ALANINE--TRNA LIGASE, CYTOPLASMIC"/>
    <property type="match status" value="1"/>
</dbReference>
<dbReference type="GO" id="GO:0002161">
    <property type="term" value="F:aminoacyl-tRNA deacylase activity"/>
    <property type="evidence" value="ECO:0007669"/>
    <property type="project" value="TreeGrafter"/>
</dbReference>
<dbReference type="PROSITE" id="PS50860">
    <property type="entry name" value="AA_TRNA_LIGASE_II_ALA"/>
    <property type="match status" value="1"/>
</dbReference>
<feature type="domain" description="Alanyl-transfer RNA synthetases family profile" evidence="12">
    <location>
        <begin position="8"/>
        <end position="333"/>
    </location>
</feature>
<keyword evidence="4" id="KW-0820">tRNA-binding</keyword>
<sequence>MVSKLLLLKKSFYNFFIKKRHLQVWGITAVPFKNLNLLFTNSGMNQYVGFLNEKLTPPACFKNIVNSQVCVRLGGKLNDLSLVGLDHTHQTSFTMLGNWSISNYFKKTSTNLTFSLLNMWKIPLHRLHITIFDPLRNKFKKPPTNLLDFEVLLQVVSCLDRFRLNVCGSIHSKPKEDNFWQMGSLGPCGHSAEFFFNVTGGLRGMLELWNTVFIKFLKKKNAFGFLKNKYVDTGLGLERVLGLYNVTYGYTRYKLKYSIYRNVSFLRFIGTLSVYLQPNIKNFNYIYRLLYDHINTSLLLVRSSVSLKNKGRGFMLKKLLGRVVFYSKVLNLKYVCGKDVYMKFMLLTNKNIVGWRASLRSFNFFYYKQCGIFKKSTPALSLLSKVKTSALTKEVIYTYTTYGTSLKKIRKSLNNLNLKLNWNFFLKISIY</sequence>
<dbReference type="InterPro" id="IPR050058">
    <property type="entry name" value="Ala-tRNA_ligase"/>
</dbReference>
<dbReference type="EMBL" id="CP128385">
    <property type="protein sequence ID" value="WMI30397.1"/>
    <property type="molecule type" value="Genomic_DNA"/>
</dbReference>
<gene>
    <name evidence="13" type="ORF">QTO32_00530</name>
</gene>
<keyword evidence="8" id="KW-0694">RNA-binding</keyword>
<evidence type="ECO:0000256" key="11">
    <source>
        <dbReference type="ARBA" id="ARBA00032577"/>
    </source>
</evidence>
<reference evidence="13" key="2">
    <citation type="submission" date="2023-06" db="EMBL/GenBank/DDBJ databases">
        <authorList>
            <person name="Williams T.J."/>
            <person name="Allen M.A."/>
            <person name="Ivanova N."/>
            <person name="Huntemann M."/>
            <person name="Haque S."/>
            <person name="Hancock A.M."/>
            <person name="Brazendale S."/>
            <person name="Cavicchioli R."/>
        </authorList>
    </citation>
    <scope>NUCLEOTIDE SEQUENCE</scope>
    <source>
        <strain evidence="13">MAG_Ga0307966_1000010</strain>
    </source>
</reference>
<evidence type="ECO:0000256" key="10">
    <source>
        <dbReference type="ARBA" id="ARBA00023146"/>
    </source>
</evidence>
<dbReference type="InterPro" id="IPR002318">
    <property type="entry name" value="Ala-tRNA-lgiase_IIc"/>
</dbReference>
<evidence type="ECO:0000256" key="8">
    <source>
        <dbReference type="ARBA" id="ARBA00022884"/>
    </source>
</evidence>
<evidence type="ECO:0000256" key="9">
    <source>
        <dbReference type="ARBA" id="ARBA00022917"/>
    </source>
</evidence>
<keyword evidence="7" id="KW-0067">ATP-binding</keyword>
<accession>A0AA51BKK5</accession>
<keyword evidence="9" id="KW-0648">Protein biosynthesis</keyword>
<dbReference type="GO" id="GO:0005737">
    <property type="term" value="C:cytoplasm"/>
    <property type="evidence" value="ECO:0007669"/>
    <property type="project" value="InterPro"/>
</dbReference>
<dbReference type="InterPro" id="IPR045864">
    <property type="entry name" value="aa-tRNA-synth_II/BPL/LPL"/>
</dbReference>
<evidence type="ECO:0000256" key="3">
    <source>
        <dbReference type="ARBA" id="ARBA00017959"/>
    </source>
</evidence>
<evidence type="ECO:0000256" key="7">
    <source>
        <dbReference type="ARBA" id="ARBA00022840"/>
    </source>
</evidence>
<reference evidence="13" key="1">
    <citation type="journal article" date="2021" name="Front. Microbiol.">
        <title>Genome Analysis of a Verrucomicrobial Endosymbiont With a Tiny Genome Discovered in an Antarctic Lake.</title>
        <authorList>
            <person name="Williams T.J."/>
            <person name="Allen M.A."/>
            <person name="Ivanova N."/>
            <person name="Huntemann M."/>
            <person name="Haque S."/>
            <person name="Hancock A.M."/>
            <person name="Brazendale S."/>
            <person name="Cavicchioli R."/>
        </authorList>
    </citation>
    <scope>NUCLEOTIDE SEQUENCE</scope>
    <source>
        <strain evidence="13">MAG_Ga0307966_1000010</strain>
    </source>
</reference>
<dbReference type="PANTHER" id="PTHR11777">
    <property type="entry name" value="ALANYL-TRNA SYNTHETASE"/>
    <property type="match status" value="1"/>
</dbReference>
<dbReference type="PRINTS" id="PR00980">
    <property type="entry name" value="TRNASYNTHALA"/>
</dbReference>
<dbReference type="AlphaFoldDB" id="A0AA51BKK5"/>
<protein>
    <recommendedName>
        <fullName evidence="3">Alanine--tRNA ligase</fullName>
        <ecNumber evidence="2">6.1.1.7</ecNumber>
    </recommendedName>
    <alternativeName>
        <fullName evidence="11">Alanyl-tRNA synthetase</fullName>
    </alternativeName>
</protein>
<comment type="similarity">
    <text evidence="1">Belongs to the class-II aminoacyl-tRNA synthetase family.</text>
</comment>
<evidence type="ECO:0000256" key="2">
    <source>
        <dbReference type="ARBA" id="ARBA00013168"/>
    </source>
</evidence>
<dbReference type="GO" id="GO:0004813">
    <property type="term" value="F:alanine-tRNA ligase activity"/>
    <property type="evidence" value="ECO:0007669"/>
    <property type="project" value="UniProtKB-EC"/>
</dbReference>
<evidence type="ECO:0000313" key="13">
    <source>
        <dbReference type="EMBL" id="WMI30397.1"/>
    </source>
</evidence>
<dbReference type="InterPro" id="IPR018162">
    <property type="entry name" value="Ala-tRNA-ligase_IIc_anticod-bd"/>
</dbReference>
<dbReference type="SUPFAM" id="SSF55681">
    <property type="entry name" value="Class II aaRS and biotin synthetases"/>
    <property type="match status" value="1"/>
</dbReference>
<keyword evidence="10" id="KW-0030">Aminoacyl-tRNA synthetase</keyword>
<name>A0AA51BKK5_9BACT</name>
<keyword evidence="5 13" id="KW-0436">Ligase</keyword>
<dbReference type="InterPro" id="IPR018164">
    <property type="entry name" value="Ala-tRNA-synth_IIc_N"/>
</dbReference>
<evidence type="ECO:0000256" key="1">
    <source>
        <dbReference type="ARBA" id="ARBA00008226"/>
    </source>
</evidence>
<dbReference type="InterPro" id="IPR018165">
    <property type="entry name" value="Ala-tRNA-synth_IIc_core"/>
</dbReference>
<proteinExistence type="inferred from homology"/>
<dbReference type="Gene3D" id="3.30.930.10">
    <property type="entry name" value="Bira Bifunctional Protein, Domain 2"/>
    <property type="match status" value="1"/>
</dbReference>
<evidence type="ECO:0000256" key="5">
    <source>
        <dbReference type="ARBA" id="ARBA00022598"/>
    </source>
</evidence>
<dbReference type="GO" id="GO:0000049">
    <property type="term" value="F:tRNA binding"/>
    <property type="evidence" value="ECO:0007669"/>
    <property type="project" value="UniProtKB-KW"/>
</dbReference>